<sequence length="184" mass="22118">MVTEKTITSIFILPTLHFPKESLKSNGFINAYSKDLQSDFEYEDCIYLLLLPEDLPKFREFLDNEYERTDQIVEDYDYDGGYVVLVYKLDLKWKDDFNLVKQGKYSKTSKDYQNEFSKIIKIRKKGLHRDEISLQYRVFNKTDDMVDYWEKKLGIRWSNDLEVWTGYDEEKEILNINNLKTLVK</sequence>
<protein>
    <submittedName>
        <fullName evidence="1">Uncharacterized protein</fullName>
    </submittedName>
</protein>
<dbReference type="EMBL" id="MW030560">
    <property type="protein sequence ID" value="QPI16433.1"/>
    <property type="molecule type" value="Genomic_DNA"/>
</dbReference>
<gene>
    <name evidence="1" type="ORF">NIOZUU157_00326</name>
</gene>
<organism evidence="1">
    <name type="scientific">Virus NIOZ-UU157</name>
    <dbReference type="NCBI Taxonomy" id="2763269"/>
    <lineage>
        <taxon>Viruses</taxon>
    </lineage>
</organism>
<name>A0A7S9SUD4_9VIRU</name>
<accession>A0A7S9SUD4</accession>
<reference evidence="1" key="1">
    <citation type="submission" date="2020-08" db="EMBL/GenBank/DDBJ databases">
        <title>Bridging the membrane lipid divide: bacteria of the FCB group superphylum have the potential to synthesize archaeal ether lipids.</title>
        <authorList>
            <person name="Villanueva L."/>
            <person name="von Meijenfeldt F.A.B."/>
            <person name="Westbye A.B."/>
            <person name="Yadav S."/>
            <person name="Hopmans E.C."/>
            <person name="Dutilh B.E."/>
            <person name="Sinninghe Damste J.S."/>
        </authorList>
    </citation>
    <scope>NUCLEOTIDE SEQUENCE</scope>
    <source>
        <strain evidence="1">NIOZ-UU157</strain>
    </source>
</reference>
<evidence type="ECO:0000313" key="1">
    <source>
        <dbReference type="EMBL" id="QPI16433.1"/>
    </source>
</evidence>
<proteinExistence type="predicted"/>